<evidence type="ECO:0000313" key="1">
    <source>
        <dbReference type="Proteomes" id="UP000887565"/>
    </source>
</evidence>
<protein>
    <submittedName>
        <fullName evidence="2">Uncharacterized protein</fullName>
    </submittedName>
</protein>
<sequence>RLPVSFLPANNLRLCSISFSKLSNISSSFNSLSRGVRIGNCFCIEGRRSKISSSASSSTGSKFGDVTLRFAISDVGWSSSTLTSSSGTILRYSNDFFGLGTFSIELASCSLIFPVDGSLSESNLICPNEGDLDVRGNWSCLSNFSTKSSCKLGSLSDEGGGVFELLSPKSDSFHGYFSRNSCPNDEVYLTMLYYSTYTSENLNIQSYGYCRQATTIASKLSNLIADPVQWQDDRLQSSETVKKKLMHQKSFPAECINND</sequence>
<name>A0A915KLK7_ROMCU</name>
<accession>A0A915KLK7</accession>
<dbReference type="Proteomes" id="UP000887565">
    <property type="component" value="Unplaced"/>
</dbReference>
<keyword evidence="1" id="KW-1185">Reference proteome</keyword>
<reference evidence="2" key="1">
    <citation type="submission" date="2022-11" db="UniProtKB">
        <authorList>
            <consortium name="WormBaseParasite"/>
        </authorList>
    </citation>
    <scope>IDENTIFICATION</scope>
</reference>
<dbReference type="AlphaFoldDB" id="A0A915KLK7"/>
<dbReference type="WBParaSite" id="nRc.2.0.1.t39318-RA">
    <property type="protein sequence ID" value="nRc.2.0.1.t39318-RA"/>
    <property type="gene ID" value="nRc.2.0.1.g39318"/>
</dbReference>
<proteinExistence type="predicted"/>
<organism evidence="1 2">
    <name type="scientific">Romanomermis culicivorax</name>
    <name type="common">Nematode worm</name>
    <dbReference type="NCBI Taxonomy" id="13658"/>
    <lineage>
        <taxon>Eukaryota</taxon>
        <taxon>Metazoa</taxon>
        <taxon>Ecdysozoa</taxon>
        <taxon>Nematoda</taxon>
        <taxon>Enoplea</taxon>
        <taxon>Dorylaimia</taxon>
        <taxon>Mermithida</taxon>
        <taxon>Mermithoidea</taxon>
        <taxon>Mermithidae</taxon>
        <taxon>Romanomermis</taxon>
    </lineage>
</organism>
<evidence type="ECO:0000313" key="2">
    <source>
        <dbReference type="WBParaSite" id="nRc.2.0.1.t39318-RA"/>
    </source>
</evidence>